<dbReference type="PANTHER" id="PTHR47619">
    <property type="entry name" value="METALLO-HYDROLASE YYCJ-RELATED"/>
    <property type="match status" value="1"/>
</dbReference>
<reference evidence="4" key="2">
    <citation type="submission" date="2015-06" db="EMBL/GenBank/DDBJ databases">
        <authorList>
            <person name="Radhakrishnan Rajesh"/>
            <person name="Underwood Anthony"/>
            <person name="Al-Shahib Ali"/>
        </authorList>
    </citation>
    <scope>NUCLEOTIDE SEQUENCE [LARGE SCALE GENOMIC DNA]</scope>
    <source>
        <strain evidence="4">P19_London_7_VIM_2_05_10</strain>
    </source>
</reference>
<dbReference type="SMART" id="SM00849">
    <property type="entry name" value="Lactamase_B"/>
    <property type="match status" value="1"/>
</dbReference>
<reference evidence="3 5" key="4">
    <citation type="submission" date="2019-01" db="EMBL/GenBank/DDBJ databases">
        <title>The Pseudomonas aeruginosa pan-genome provides new insights on its population structure, horizontal gene transfer and pathogenicity.</title>
        <authorList>
            <person name="Freschi L."/>
            <person name="Vincent A.T."/>
            <person name="Jeukens J."/>
            <person name="Emond-Rheault J.-G."/>
            <person name="Kukavica-Ibrulj I."/>
            <person name="Dupont M.-J."/>
            <person name="Charette S.J."/>
            <person name="Boyle B."/>
            <person name="Levesque R.C."/>
        </authorList>
    </citation>
    <scope>NUCLEOTIDE SEQUENCE [LARGE SCALE GENOMIC DNA]</scope>
    <source>
        <strain evidence="3 5">PA-W36</strain>
    </source>
</reference>
<evidence type="ECO:0000313" key="2">
    <source>
        <dbReference type="EMBL" id="CRP69049.1"/>
    </source>
</evidence>
<evidence type="ECO:0000313" key="5">
    <source>
        <dbReference type="Proteomes" id="UP000284767"/>
    </source>
</evidence>
<accession>A0A072ZZB9</accession>
<dbReference type="CDD" id="cd07733">
    <property type="entry name" value="YycJ-like_MBL-fold"/>
    <property type="match status" value="1"/>
</dbReference>
<organism evidence="2 4">
    <name type="scientific">Pseudomonas aeruginosa</name>
    <dbReference type="NCBI Taxonomy" id="287"/>
    <lineage>
        <taxon>Bacteria</taxon>
        <taxon>Pseudomonadati</taxon>
        <taxon>Pseudomonadota</taxon>
        <taxon>Gammaproteobacteria</taxon>
        <taxon>Pseudomonadales</taxon>
        <taxon>Pseudomonadaceae</taxon>
        <taxon>Pseudomonas</taxon>
    </lineage>
</organism>
<dbReference type="InterPro" id="IPR052533">
    <property type="entry name" value="WalJ/YycJ-like"/>
</dbReference>
<dbReference type="Proteomes" id="UP000045039">
    <property type="component" value="Unassembled WGS sequence"/>
</dbReference>
<feature type="domain" description="Metallo-beta-lactamase" evidence="1">
    <location>
        <begin position="11"/>
        <end position="162"/>
    </location>
</feature>
<dbReference type="RefSeq" id="WP_003120645.1">
    <property type="nucleotide sequence ID" value="NZ_AP014651.1"/>
</dbReference>
<dbReference type="AlphaFoldDB" id="A0A072ZZB9"/>
<keyword evidence="2" id="KW-0378">Hydrolase</keyword>
<dbReference type="Proteomes" id="UP000284767">
    <property type="component" value="Unassembled WGS sequence"/>
</dbReference>
<evidence type="ECO:0000313" key="4">
    <source>
        <dbReference type="Proteomes" id="UP000045039"/>
    </source>
</evidence>
<dbReference type="EC" id="3.-.-.-" evidence="2"/>
<dbReference type="InterPro" id="IPR036866">
    <property type="entry name" value="RibonucZ/Hydroxyglut_hydro"/>
</dbReference>
<proteinExistence type="predicted"/>
<dbReference type="SUPFAM" id="SSF56281">
    <property type="entry name" value="Metallo-hydrolase/oxidoreductase"/>
    <property type="match status" value="1"/>
</dbReference>
<dbReference type="InterPro" id="IPR058121">
    <property type="entry name" value="WalJ/YycJ"/>
</dbReference>
<dbReference type="Gene3D" id="3.60.15.10">
    <property type="entry name" value="Ribonuclease Z/Hydroxyacylglutathione hydrolase-like"/>
    <property type="match status" value="1"/>
</dbReference>
<reference evidence="3 5" key="3">
    <citation type="submission" date="2017-08" db="EMBL/GenBank/DDBJ databases">
        <authorList>
            <person name="Feschi L."/>
            <person name="Jeukens J."/>
            <person name="Emond-Rheault J.-G."/>
            <person name="Kukavica-Ibrulj I."/>
            <person name="Boyle B."/>
            <person name="Levesque R.C."/>
        </authorList>
    </citation>
    <scope>NUCLEOTIDE SEQUENCE [LARGE SCALE GENOMIC DNA]</scope>
    <source>
        <strain evidence="3 5">PA-W36</strain>
    </source>
</reference>
<gene>
    <name evidence="2" type="primary">yycJ</name>
    <name evidence="3" type="ORF">IPC1295_20535</name>
    <name evidence="2" type="ORF">PAERUG_P19_London_7_VIM_2_05_10_05250</name>
</gene>
<name>A0A072ZZB9_PSEAI</name>
<reference evidence="2" key="1">
    <citation type="submission" date="2015-06" db="EMBL/GenBank/DDBJ databases">
        <authorList>
            <person name="Radhakrishnan R."/>
            <person name="Underwood A."/>
            <person name="Al-Shahib A."/>
        </authorList>
    </citation>
    <scope>NUCLEOTIDE SEQUENCE</scope>
    <source>
        <strain evidence="2">P19_London_7_VIM_2_05_10</strain>
    </source>
</reference>
<sequence length="252" mass="27745">MRFAVLGSGSRGNSALVSSSDTRILIDCGFPLREIIKRLARLGLSPAQLDAILVTHEHADHIHGVELLARHYQIPVYLSAGTLSGMRRPVHPAELLRAGQRLAIRGLEVQVVGVSHDAREPTQFVLSDGQRRFGMLTDLGMATAEVLECYRAVDALVVEANHDSTMLAGGPYPYFLKARVGGSRGHLNNHQSAELVKQLDWGRMQHLVLAHLSEKNNSPQLARQTFVDTLGCDPDWLQVADQHSGLDWREIA</sequence>
<evidence type="ECO:0000259" key="1">
    <source>
        <dbReference type="SMART" id="SM00849"/>
    </source>
</evidence>
<dbReference type="Pfam" id="PF12706">
    <property type="entry name" value="Lactamase_B_2"/>
    <property type="match status" value="1"/>
</dbReference>
<dbReference type="EMBL" id="NSNE01000012">
    <property type="protein sequence ID" value="RPM12280.1"/>
    <property type="molecule type" value="Genomic_DNA"/>
</dbReference>
<dbReference type="GO" id="GO:0016787">
    <property type="term" value="F:hydrolase activity"/>
    <property type="evidence" value="ECO:0007669"/>
    <property type="project" value="UniProtKB-KW"/>
</dbReference>
<dbReference type="InterPro" id="IPR001279">
    <property type="entry name" value="Metallo-B-lactamas"/>
</dbReference>
<comment type="caution">
    <text evidence="2">The sequence shown here is derived from an EMBL/GenBank/DDBJ whole genome shotgun (WGS) entry which is preliminary data.</text>
</comment>
<evidence type="ECO:0000313" key="3">
    <source>
        <dbReference type="EMBL" id="RPM12280.1"/>
    </source>
</evidence>
<protein>
    <submittedName>
        <fullName evidence="3">MBL fold metallo-hydrolase</fullName>
    </submittedName>
    <submittedName>
        <fullName evidence="2">Metallo-hydrolase YycJ</fullName>
        <ecNumber evidence="2">3.-.-.-</ecNumber>
    </submittedName>
</protein>
<dbReference type="EMBL" id="CVVU01000236">
    <property type="protein sequence ID" value="CRP69049.1"/>
    <property type="molecule type" value="Genomic_DNA"/>
</dbReference>
<dbReference type="PANTHER" id="PTHR47619:SF1">
    <property type="entry name" value="EXODEOXYRIBONUCLEASE WALJ"/>
    <property type="match status" value="1"/>
</dbReference>
<dbReference type="eggNOG" id="COG1235">
    <property type="taxonomic scope" value="Bacteria"/>
</dbReference>